<dbReference type="InterPro" id="IPR043168">
    <property type="entry name" value="DegV_C"/>
</dbReference>
<reference evidence="3" key="1">
    <citation type="journal article" date="2021" name="PeerJ">
        <title>Extensive microbial diversity within the chicken gut microbiome revealed by metagenomics and culture.</title>
        <authorList>
            <person name="Gilroy R."/>
            <person name="Ravi A."/>
            <person name="Getino M."/>
            <person name="Pursley I."/>
            <person name="Horton D.L."/>
            <person name="Alikhan N.F."/>
            <person name="Baker D."/>
            <person name="Gharbi K."/>
            <person name="Hall N."/>
            <person name="Watson M."/>
            <person name="Adriaenssens E.M."/>
            <person name="Foster-Nyarko E."/>
            <person name="Jarju S."/>
            <person name="Secka A."/>
            <person name="Antonio M."/>
            <person name="Oren A."/>
            <person name="Chaudhuri R.R."/>
            <person name="La Ragione R."/>
            <person name="Hildebrand F."/>
            <person name="Pallen M.J."/>
        </authorList>
    </citation>
    <scope>NUCLEOTIDE SEQUENCE</scope>
    <source>
        <strain evidence="3">CHK173-259</strain>
    </source>
</reference>
<evidence type="ECO:0000256" key="1">
    <source>
        <dbReference type="ARBA" id="ARBA00003238"/>
    </source>
</evidence>
<dbReference type="Pfam" id="PF02645">
    <property type="entry name" value="DegV"/>
    <property type="match status" value="1"/>
</dbReference>
<evidence type="ECO:0000313" key="3">
    <source>
        <dbReference type="EMBL" id="HIW72459.1"/>
    </source>
</evidence>
<keyword evidence="2" id="KW-0446">Lipid-binding</keyword>
<dbReference type="GO" id="GO:0008289">
    <property type="term" value="F:lipid binding"/>
    <property type="evidence" value="ECO:0007669"/>
    <property type="project" value="UniProtKB-KW"/>
</dbReference>
<dbReference type="InterPro" id="IPR050270">
    <property type="entry name" value="DegV_domain_contain"/>
</dbReference>
<dbReference type="InterPro" id="IPR003797">
    <property type="entry name" value="DegV"/>
</dbReference>
<dbReference type="Gene3D" id="3.40.50.10440">
    <property type="entry name" value="Dihydroxyacetone kinase, domain 1"/>
    <property type="match status" value="1"/>
</dbReference>
<name>A0A9D1QTD4_9LACO</name>
<dbReference type="PANTHER" id="PTHR33434:SF3">
    <property type="entry name" value="DEGV DOMAIN-CONTAINING PROTEIN YITS"/>
    <property type="match status" value="1"/>
</dbReference>
<proteinExistence type="predicted"/>
<dbReference type="Gene3D" id="2.20.28.50">
    <property type="entry name" value="degv family protein"/>
    <property type="match status" value="1"/>
</dbReference>
<comment type="function">
    <text evidence="1">May bind long-chain fatty acids, such as palmitate, and may play a role in lipid transport or fatty acid metabolism.</text>
</comment>
<gene>
    <name evidence="3" type="ORF">H9875_07535</name>
</gene>
<evidence type="ECO:0000256" key="2">
    <source>
        <dbReference type="ARBA" id="ARBA00023121"/>
    </source>
</evidence>
<organism evidence="3 4">
    <name type="scientific">Candidatus Levilactobacillus faecigallinarum</name>
    <dbReference type="NCBI Taxonomy" id="2838638"/>
    <lineage>
        <taxon>Bacteria</taxon>
        <taxon>Bacillati</taxon>
        <taxon>Bacillota</taxon>
        <taxon>Bacilli</taxon>
        <taxon>Lactobacillales</taxon>
        <taxon>Lactobacillaceae</taxon>
        <taxon>Levilactobacillus</taxon>
    </lineage>
</organism>
<dbReference type="Gene3D" id="3.30.1180.10">
    <property type="match status" value="1"/>
</dbReference>
<comment type="caution">
    <text evidence="3">The sequence shown here is derived from an EMBL/GenBank/DDBJ whole genome shotgun (WGS) entry which is preliminary data.</text>
</comment>
<dbReference type="PANTHER" id="PTHR33434">
    <property type="entry name" value="DEGV DOMAIN-CONTAINING PROTEIN DR_1986-RELATED"/>
    <property type="match status" value="1"/>
</dbReference>
<dbReference type="AlphaFoldDB" id="A0A9D1QTD4"/>
<dbReference type="PROSITE" id="PS51482">
    <property type="entry name" value="DEGV"/>
    <property type="match status" value="1"/>
</dbReference>
<sequence length="288" mass="31582">MYQLLTDSECGLSAATLQDHHIDVISFHLQVNGHMTDHRLTDQQLADFYAQLRQGIQPTTAQINIGEYLAFFEPYVAAGNPILFMGLSSGLSGTYASAVQARDILLEKYPQAEIAVVDSLAACAGEGRLLLEAVRLRKNGATLTETVDWLNEHKQQLRSWFTVDNLLFLSRGGRISRSSAAIGTLLSIKPLLDVDPDGKLRLVQKIRTRKRALNALADKVIIALHVDVRQPILIATSGDWPAAEYVRDAILKELPDTDITIGPIGPTIACHTGFGCVAVFAMEDHARQ</sequence>
<dbReference type="SUPFAM" id="SSF82549">
    <property type="entry name" value="DAK1/DegV-like"/>
    <property type="match status" value="1"/>
</dbReference>
<reference evidence="3" key="2">
    <citation type="submission" date="2021-04" db="EMBL/GenBank/DDBJ databases">
        <authorList>
            <person name="Gilroy R."/>
        </authorList>
    </citation>
    <scope>NUCLEOTIDE SEQUENCE</scope>
    <source>
        <strain evidence="3">CHK173-259</strain>
    </source>
</reference>
<accession>A0A9D1QTD4</accession>
<dbReference type="Proteomes" id="UP000886822">
    <property type="component" value="Unassembled WGS sequence"/>
</dbReference>
<dbReference type="EMBL" id="DXGJ01000060">
    <property type="protein sequence ID" value="HIW72459.1"/>
    <property type="molecule type" value="Genomic_DNA"/>
</dbReference>
<protein>
    <submittedName>
        <fullName evidence="3">DegV family protein</fullName>
    </submittedName>
</protein>
<dbReference type="NCBIfam" id="TIGR00762">
    <property type="entry name" value="DegV"/>
    <property type="match status" value="1"/>
</dbReference>
<evidence type="ECO:0000313" key="4">
    <source>
        <dbReference type="Proteomes" id="UP000886822"/>
    </source>
</evidence>